<evidence type="ECO:0000313" key="2">
    <source>
        <dbReference type="EMBL" id="KOB57917.1"/>
    </source>
</evidence>
<dbReference type="Proteomes" id="UP000037510">
    <property type="component" value="Unassembled WGS sequence"/>
</dbReference>
<feature type="non-terminal residue" evidence="2">
    <location>
        <position position="105"/>
    </location>
</feature>
<evidence type="ECO:0000259" key="1">
    <source>
        <dbReference type="Pfam" id="PF03372"/>
    </source>
</evidence>
<protein>
    <submittedName>
        <fullName evidence="2">Reverse transcriptase</fullName>
    </submittedName>
</protein>
<dbReference type="SUPFAM" id="SSF56219">
    <property type="entry name" value="DNase I-like"/>
    <property type="match status" value="1"/>
</dbReference>
<dbReference type="InterPro" id="IPR005135">
    <property type="entry name" value="Endo/exonuclease/phosphatase"/>
</dbReference>
<keyword evidence="3" id="KW-1185">Reference proteome</keyword>
<organism evidence="2 3">
    <name type="scientific">Operophtera brumata</name>
    <name type="common">Winter moth</name>
    <name type="synonym">Phalaena brumata</name>
    <dbReference type="NCBI Taxonomy" id="104452"/>
    <lineage>
        <taxon>Eukaryota</taxon>
        <taxon>Metazoa</taxon>
        <taxon>Ecdysozoa</taxon>
        <taxon>Arthropoda</taxon>
        <taxon>Hexapoda</taxon>
        <taxon>Insecta</taxon>
        <taxon>Pterygota</taxon>
        <taxon>Neoptera</taxon>
        <taxon>Endopterygota</taxon>
        <taxon>Lepidoptera</taxon>
        <taxon>Glossata</taxon>
        <taxon>Ditrysia</taxon>
        <taxon>Geometroidea</taxon>
        <taxon>Geometridae</taxon>
        <taxon>Larentiinae</taxon>
        <taxon>Operophtera</taxon>
    </lineage>
</organism>
<gene>
    <name evidence="2" type="ORF">OBRU01_25628</name>
</gene>
<sequence>MEGVRSLCGQADVIALQETWLLPHDLSMLTTIADEFGGTGTSAVDTSAGLLRGRPYGGVALLWRKSVFQSTKAGPIEILTSDFWTNAGPIEILSSDFYAWTPNSL</sequence>
<comment type="caution">
    <text evidence="2">The sequence shown here is derived from an EMBL/GenBank/DDBJ whole genome shotgun (WGS) entry which is preliminary data.</text>
</comment>
<dbReference type="EMBL" id="JTDY01010883">
    <property type="protein sequence ID" value="KOB57917.1"/>
    <property type="molecule type" value="Genomic_DNA"/>
</dbReference>
<keyword evidence="2" id="KW-0808">Transferase</keyword>
<feature type="domain" description="Endonuclease/exonuclease/phosphatase" evidence="1">
    <location>
        <begin position="3"/>
        <end position="75"/>
    </location>
</feature>
<evidence type="ECO:0000313" key="3">
    <source>
        <dbReference type="Proteomes" id="UP000037510"/>
    </source>
</evidence>
<keyword evidence="2" id="KW-0695">RNA-directed DNA polymerase</keyword>
<dbReference type="STRING" id="104452.A0A0L7K468"/>
<keyword evidence="2" id="KW-0548">Nucleotidyltransferase</keyword>
<accession>A0A0L7K468</accession>
<proteinExistence type="predicted"/>
<dbReference type="GO" id="GO:0003964">
    <property type="term" value="F:RNA-directed DNA polymerase activity"/>
    <property type="evidence" value="ECO:0007669"/>
    <property type="project" value="UniProtKB-KW"/>
</dbReference>
<dbReference type="Pfam" id="PF03372">
    <property type="entry name" value="Exo_endo_phos"/>
    <property type="match status" value="1"/>
</dbReference>
<reference evidence="2 3" key="1">
    <citation type="journal article" date="2015" name="Genome Biol. Evol.">
        <title>The genome of winter moth (Operophtera brumata) provides a genomic perspective on sexual dimorphism and phenology.</title>
        <authorList>
            <person name="Derks M.F."/>
            <person name="Smit S."/>
            <person name="Salis L."/>
            <person name="Schijlen E."/>
            <person name="Bossers A."/>
            <person name="Mateman C."/>
            <person name="Pijl A.S."/>
            <person name="de Ridder D."/>
            <person name="Groenen M.A."/>
            <person name="Visser M.E."/>
            <person name="Megens H.J."/>
        </authorList>
    </citation>
    <scope>NUCLEOTIDE SEQUENCE [LARGE SCALE GENOMIC DNA]</scope>
    <source>
        <strain evidence="2">WM2013NL</strain>
        <tissue evidence="2">Head and thorax</tissue>
    </source>
</reference>
<name>A0A0L7K468_OPEBR</name>
<dbReference type="InterPro" id="IPR036691">
    <property type="entry name" value="Endo/exonu/phosph_ase_sf"/>
</dbReference>
<dbReference type="AlphaFoldDB" id="A0A0L7K468"/>